<reference evidence="3" key="1">
    <citation type="submission" date="2016-04" db="EMBL/GenBank/DDBJ databases">
        <title>Cephalotus genome sequencing.</title>
        <authorList>
            <person name="Fukushima K."/>
            <person name="Hasebe M."/>
            <person name="Fang X."/>
        </authorList>
    </citation>
    <scope>NUCLEOTIDE SEQUENCE [LARGE SCALE GENOMIC DNA]</scope>
    <source>
        <strain evidence="3">cv. St1</strain>
    </source>
</reference>
<comment type="caution">
    <text evidence="2">The sequence shown here is derived from an EMBL/GenBank/DDBJ whole genome shotgun (WGS) entry which is preliminary data.</text>
</comment>
<feature type="compositionally biased region" description="Basic and acidic residues" evidence="1">
    <location>
        <begin position="63"/>
        <end position="85"/>
    </location>
</feature>
<accession>A0A1Q3DGK9</accession>
<dbReference type="EMBL" id="BDDD01007452">
    <property type="protein sequence ID" value="GAV91443.1"/>
    <property type="molecule type" value="Genomic_DNA"/>
</dbReference>
<feature type="compositionally biased region" description="Basic and acidic residues" evidence="1">
    <location>
        <begin position="29"/>
        <end position="47"/>
    </location>
</feature>
<dbReference type="Proteomes" id="UP000187406">
    <property type="component" value="Unassembled WGS sequence"/>
</dbReference>
<gene>
    <name evidence="2" type="ORF">CFOL_v3_34838</name>
</gene>
<name>A0A1Q3DGK9_CEPFO</name>
<feature type="non-terminal residue" evidence="2">
    <location>
        <position position="1"/>
    </location>
</feature>
<sequence length="142" mass="16059">RLEGARRARPFNKNGGLGRIAPEKEEEDRDSKRERRRENAKERERRPCHGATPAVRQQPARLRLIERKRGDREMSGRDAESAGERRVRRLLRRRRPGLAANGAVLSCQVVAHGGASRHPGGPFFLAWPWLGRFPAVSALVNS</sequence>
<dbReference type="InParanoid" id="A0A1Q3DGK9"/>
<evidence type="ECO:0000256" key="1">
    <source>
        <dbReference type="SAM" id="MobiDB-lite"/>
    </source>
</evidence>
<keyword evidence="3" id="KW-1185">Reference proteome</keyword>
<feature type="region of interest" description="Disordered" evidence="1">
    <location>
        <begin position="1"/>
        <end position="86"/>
    </location>
</feature>
<protein>
    <submittedName>
        <fullName evidence="2">Uncharacterized protein</fullName>
    </submittedName>
</protein>
<evidence type="ECO:0000313" key="2">
    <source>
        <dbReference type="EMBL" id="GAV91443.1"/>
    </source>
</evidence>
<evidence type="ECO:0000313" key="3">
    <source>
        <dbReference type="Proteomes" id="UP000187406"/>
    </source>
</evidence>
<dbReference type="AlphaFoldDB" id="A0A1Q3DGK9"/>
<organism evidence="2 3">
    <name type="scientific">Cephalotus follicularis</name>
    <name type="common">Albany pitcher plant</name>
    <dbReference type="NCBI Taxonomy" id="3775"/>
    <lineage>
        <taxon>Eukaryota</taxon>
        <taxon>Viridiplantae</taxon>
        <taxon>Streptophyta</taxon>
        <taxon>Embryophyta</taxon>
        <taxon>Tracheophyta</taxon>
        <taxon>Spermatophyta</taxon>
        <taxon>Magnoliopsida</taxon>
        <taxon>eudicotyledons</taxon>
        <taxon>Gunneridae</taxon>
        <taxon>Pentapetalae</taxon>
        <taxon>rosids</taxon>
        <taxon>fabids</taxon>
        <taxon>Oxalidales</taxon>
        <taxon>Cephalotaceae</taxon>
        <taxon>Cephalotus</taxon>
    </lineage>
</organism>
<proteinExistence type="predicted"/>